<dbReference type="PANTHER" id="PTHR33164">
    <property type="entry name" value="TRANSCRIPTIONAL REGULATOR, MARR FAMILY"/>
    <property type="match status" value="1"/>
</dbReference>
<dbReference type="CDD" id="cd00090">
    <property type="entry name" value="HTH_ARSR"/>
    <property type="match status" value="1"/>
</dbReference>
<dbReference type="InterPro" id="IPR036388">
    <property type="entry name" value="WH-like_DNA-bd_sf"/>
</dbReference>
<dbReference type="SMART" id="SM00347">
    <property type="entry name" value="HTH_MARR"/>
    <property type="match status" value="1"/>
</dbReference>
<evidence type="ECO:0000313" key="3">
    <source>
        <dbReference type="Proteomes" id="UP001499924"/>
    </source>
</evidence>
<dbReference type="InterPro" id="IPR039422">
    <property type="entry name" value="MarR/SlyA-like"/>
</dbReference>
<dbReference type="InterPro" id="IPR011991">
    <property type="entry name" value="ArsR-like_HTH"/>
</dbReference>
<dbReference type="PROSITE" id="PS50995">
    <property type="entry name" value="HTH_MARR_2"/>
    <property type="match status" value="1"/>
</dbReference>
<dbReference type="PANTHER" id="PTHR33164:SF43">
    <property type="entry name" value="HTH-TYPE TRANSCRIPTIONAL REPRESSOR YETL"/>
    <property type="match status" value="1"/>
</dbReference>
<accession>A0ABP6NYR9</accession>
<dbReference type="EMBL" id="BAAAVV010000002">
    <property type="protein sequence ID" value="GAA3160329.1"/>
    <property type="molecule type" value="Genomic_DNA"/>
</dbReference>
<dbReference type="InterPro" id="IPR036390">
    <property type="entry name" value="WH_DNA-bd_sf"/>
</dbReference>
<dbReference type="Proteomes" id="UP001499924">
    <property type="component" value="Unassembled WGS sequence"/>
</dbReference>
<sequence>MPKIAVVQSADDSLGLFVTRAARELSRAFEDTLVAAGGSTPTWLVLLALSDGPHATQRELAEAVGVRQPTLVHHLDALERAGLVTRDRGPSNRRVQQVRLTDAGERLFLRLRRAASSFDGRLRAGLGEDDVADLRRLLGQLVENAQPD</sequence>
<organism evidence="2 3">
    <name type="scientific">Blastococcus jejuensis</name>
    <dbReference type="NCBI Taxonomy" id="351224"/>
    <lineage>
        <taxon>Bacteria</taxon>
        <taxon>Bacillati</taxon>
        <taxon>Actinomycetota</taxon>
        <taxon>Actinomycetes</taxon>
        <taxon>Geodermatophilales</taxon>
        <taxon>Geodermatophilaceae</taxon>
        <taxon>Blastococcus</taxon>
    </lineage>
</organism>
<reference evidence="3" key="1">
    <citation type="journal article" date="2019" name="Int. J. Syst. Evol. Microbiol.">
        <title>The Global Catalogue of Microorganisms (GCM) 10K type strain sequencing project: providing services to taxonomists for standard genome sequencing and annotation.</title>
        <authorList>
            <consortium name="The Broad Institute Genomics Platform"/>
            <consortium name="The Broad Institute Genome Sequencing Center for Infectious Disease"/>
            <person name="Wu L."/>
            <person name="Ma J."/>
        </authorList>
    </citation>
    <scope>NUCLEOTIDE SEQUENCE [LARGE SCALE GENOMIC DNA]</scope>
    <source>
        <strain evidence="3">JCM 15614</strain>
    </source>
</reference>
<feature type="domain" description="HTH marR-type" evidence="1">
    <location>
        <begin position="11"/>
        <end position="143"/>
    </location>
</feature>
<gene>
    <name evidence="2" type="ORF">GCM10010531_09780</name>
</gene>
<comment type="caution">
    <text evidence="2">The sequence shown here is derived from an EMBL/GenBank/DDBJ whole genome shotgun (WGS) entry which is preliminary data.</text>
</comment>
<dbReference type="PRINTS" id="PR00598">
    <property type="entry name" value="HTHMARR"/>
</dbReference>
<evidence type="ECO:0000259" key="1">
    <source>
        <dbReference type="PROSITE" id="PS50995"/>
    </source>
</evidence>
<dbReference type="SUPFAM" id="SSF46785">
    <property type="entry name" value="Winged helix' DNA-binding domain"/>
    <property type="match status" value="1"/>
</dbReference>
<dbReference type="Pfam" id="PF01047">
    <property type="entry name" value="MarR"/>
    <property type="match status" value="1"/>
</dbReference>
<protein>
    <submittedName>
        <fullName evidence="2">MarR family winged helix-turn-helix transcriptional regulator</fullName>
    </submittedName>
</protein>
<keyword evidence="3" id="KW-1185">Reference proteome</keyword>
<proteinExistence type="predicted"/>
<dbReference type="Gene3D" id="1.10.10.10">
    <property type="entry name" value="Winged helix-like DNA-binding domain superfamily/Winged helix DNA-binding domain"/>
    <property type="match status" value="1"/>
</dbReference>
<name>A0ABP6NYR9_9ACTN</name>
<dbReference type="RefSeq" id="WP_344687481.1">
    <property type="nucleotide sequence ID" value="NZ_BAAAVV010000002.1"/>
</dbReference>
<evidence type="ECO:0000313" key="2">
    <source>
        <dbReference type="EMBL" id="GAA3160329.1"/>
    </source>
</evidence>
<dbReference type="InterPro" id="IPR000835">
    <property type="entry name" value="HTH_MarR-typ"/>
</dbReference>